<dbReference type="PROSITE" id="PS50043">
    <property type="entry name" value="HTH_LUXR_2"/>
    <property type="match status" value="1"/>
</dbReference>
<dbReference type="OrthoDB" id="2911118at2"/>
<evidence type="ECO:0000313" key="5">
    <source>
        <dbReference type="Proteomes" id="UP000214746"/>
    </source>
</evidence>
<organism evidence="4 5">
    <name type="scientific">Paenibacillus xerothermodurans</name>
    <dbReference type="NCBI Taxonomy" id="1977292"/>
    <lineage>
        <taxon>Bacteria</taxon>
        <taxon>Bacillati</taxon>
        <taxon>Bacillota</taxon>
        <taxon>Bacilli</taxon>
        <taxon>Bacillales</taxon>
        <taxon>Paenibacillaceae</taxon>
        <taxon>Paenibacillus</taxon>
    </lineage>
</organism>
<dbReference type="Gene3D" id="1.10.10.10">
    <property type="entry name" value="Winged helix-like DNA-binding domain superfamily/Winged helix DNA-binding domain"/>
    <property type="match status" value="1"/>
</dbReference>
<comment type="caution">
    <text evidence="4">The sequence shown here is derived from an EMBL/GenBank/DDBJ whole genome shotgun (WGS) entry which is preliminary data.</text>
</comment>
<dbReference type="AlphaFoldDB" id="A0A2W1NYX2"/>
<name>A0A2W1NYX2_PAEXE</name>
<keyword evidence="2" id="KW-0804">Transcription</keyword>
<dbReference type="GO" id="GO:0003677">
    <property type="term" value="F:DNA binding"/>
    <property type="evidence" value="ECO:0007669"/>
    <property type="project" value="UniProtKB-KW"/>
</dbReference>
<sequence length="83" mass="9343">MSPALSEKEKEVAILIAKGYKDVEIAKKLFVSRRRVGEIVSAVKLKCRISSRVKIGILAYHMGWLNIEEVIGAVEHEEKSTVY</sequence>
<keyword evidence="4" id="KW-0238">DNA-binding</keyword>
<keyword evidence="5" id="KW-1185">Reference proteome</keyword>
<keyword evidence="1" id="KW-0805">Transcription regulation</keyword>
<dbReference type="InterPro" id="IPR000792">
    <property type="entry name" value="Tscrpt_reg_LuxR_C"/>
</dbReference>
<reference evidence="4" key="1">
    <citation type="submission" date="2018-06" db="EMBL/GenBank/DDBJ databases">
        <title>Paenibacillus xerothermodurans sp. nov. an extremely dry heat resistant spore forming bacterium isolated from the soil of Cape Canaveral, Florida.</title>
        <authorList>
            <person name="Seuylemezian A."/>
            <person name="Kaur N."/>
            <person name="Patil P."/>
            <person name="Patil P."/>
            <person name="Mayilraj S."/>
            <person name="Vaishampayan P."/>
        </authorList>
    </citation>
    <scope>NUCLEOTIDE SEQUENCE [LARGE SCALE GENOMIC DNA]</scope>
    <source>
        <strain evidence="4">ATCC 27380</strain>
    </source>
</reference>
<evidence type="ECO:0000313" key="4">
    <source>
        <dbReference type="EMBL" id="PZE20048.1"/>
    </source>
</evidence>
<dbReference type="InterPro" id="IPR016032">
    <property type="entry name" value="Sig_transdc_resp-reg_C-effctor"/>
</dbReference>
<dbReference type="RefSeq" id="WP_089200869.1">
    <property type="nucleotide sequence ID" value="NZ_NHRJ02000010.1"/>
</dbReference>
<accession>A0A2W1NYX2</accession>
<dbReference type="InterPro" id="IPR036388">
    <property type="entry name" value="WH-like_DNA-bd_sf"/>
</dbReference>
<dbReference type="Proteomes" id="UP000214746">
    <property type="component" value="Unassembled WGS sequence"/>
</dbReference>
<protein>
    <submittedName>
        <fullName evidence="4">DNA-binding response regulator</fullName>
    </submittedName>
</protein>
<evidence type="ECO:0000256" key="1">
    <source>
        <dbReference type="ARBA" id="ARBA00023015"/>
    </source>
</evidence>
<dbReference type="EMBL" id="NHRJ02000010">
    <property type="protein sequence ID" value="PZE20048.1"/>
    <property type="molecule type" value="Genomic_DNA"/>
</dbReference>
<evidence type="ECO:0000256" key="2">
    <source>
        <dbReference type="ARBA" id="ARBA00023163"/>
    </source>
</evidence>
<proteinExistence type="predicted"/>
<dbReference type="Pfam" id="PF00196">
    <property type="entry name" value="GerE"/>
    <property type="match status" value="1"/>
</dbReference>
<gene>
    <name evidence="4" type="ORF">CBW46_015315</name>
</gene>
<dbReference type="SMART" id="SM00421">
    <property type="entry name" value="HTH_LUXR"/>
    <property type="match status" value="1"/>
</dbReference>
<dbReference type="GO" id="GO:0006355">
    <property type="term" value="P:regulation of DNA-templated transcription"/>
    <property type="evidence" value="ECO:0007669"/>
    <property type="project" value="InterPro"/>
</dbReference>
<dbReference type="SUPFAM" id="SSF46894">
    <property type="entry name" value="C-terminal effector domain of the bipartite response regulators"/>
    <property type="match status" value="1"/>
</dbReference>
<evidence type="ECO:0000259" key="3">
    <source>
        <dbReference type="PROSITE" id="PS50043"/>
    </source>
</evidence>
<feature type="domain" description="HTH luxR-type" evidence="3">
    <location>
        <begin position="1"/>
        <end position="63"/>
    </location>
</feature>